<accession>A0ABR8FAY5</accession>
<evidence type="ECO:0000313" key="1">
    <source>
        <dbReference type="EMBL" id="MBD2566738.1"/>
    </source>
</evidence>
<keyword evidence="2" id="KW-1185">Reference proteome</keyword>
<dbReference type="Proteomes" id="UP000640531">
    <property type="component" value="Unassembled WGS sequence"/>
</dbReference>
<evidence type="ECO:0000313" key="2">
    <source>
        <dbReference type="Proteomes" id="UP000640531"/>
    </source>
</evidence>
<reference evidence="1 2" key="1">
    <citation type="journal article" date="2020" name="ISME J.">
        <title>Comparative genomics reveals insights into cyanobacterial evolution and habitat adaptation.</title>
        <authorList>
            <person name="Chen M.Y."/>
            <person name="Teng W.K."/>
            <person name="Zhao L."/>
            <person name="Hu C.X."/>
            <person name="Zhou Y.K."/>
            <person name="Han B.P."/>
            <person name="Song L.R."/>
            <person name="Shu W.S."/>
        </authorList>
    </citation>
    <scope>NUCLEOTIDE SEQUENCE [LARGE SCALE GENOMIC DNA]</scope>
    <source>
        <strain evidence="1 2">FACHB-196</strain>
    </source>
</reference>
<organism evidence="1 2">
    <name type="scientific">Anabaena lutea FACHB-196</name>
    <dbReference type="NCBI Taxonomy" id="2692881"/>
    <lineage>
        <taxon>Bacteria</taxon>
        <taxon>Bacillati</taxon>
        <taxon>Cyanobacteriota</taxon>
        <taxon>Cyanophyceae</taxon>
        <taxon>Nostocales</taxon>
        <taxon>Nostocaceae</taxon>
        <taxon>Anabaena</taxon>
    </lineage>
</organism>
<dbReference type="EMBL" id="JACJST010000002">
    <property type="protein sequence ID" value="MBD2566738.1"/>
    <property type="molecule type" value="Genomic_DNA"/>
</dbReference>
<sequence>MCKISDRSFADGIDVGDRTFDDEVNVGDRSLGNYLKSAITLVMMRLK</sequence>
<comment type="caution">
    <text evidence="1">The sequence shown here is derived from an EMBL/GenBank/DDBJ whole genome shotgun (WGS) entry which is preliminary data.</text>
</comment>
<protein>
    <submittedName>
        <fullName evidence="1">Uncharacterized protein</fullName>
    </submittedName>
</protein>
<proteinExistence type="predicted"/>
<dbReference type="RefSeq" id="WP_190711564.1">
    <property type="nucleotide sequence ID" value="NZ_JACJST010000002.1"/>
</dbReference>
<gene>
    <name evidence="1" type="ORF">H6G59_02270</name>
</gene>
<name>A0ABR8FAY5_9NOST</name>